<evidence type="ECO:0000313" key="2">
    <source>
        <dbReference type="Proteomes" id="UP000660110"/>
    </source>
</evidence>
<dbReference type="Proteomes" id="UP000660110">
    <property type="component" value="Unassembled WGS sequence"/>
</dbReference>
<proteinExistence type="predicted"/>
<keyword evidence="2" id="KW-1185">Reference proteome</keyword>
<protein>
    <submittedName>
        <fullName evidence="1">Uncharacterized protein</fullName>
    </submittedName>
</protein>
<name>A0A917EYY9_HALAA</name>
<gene>
    <name evidence="1" type="ORF">GCM10010954_24620</name>
</gene>
<organism evidence="1 2">
    <name type="scientific">Halobacillus andaensis</name>
    <dbReference type="NCBI Taxonomy" id="1176239"/>
    <lineage>
        <taxon>Bacteria</taxon>
        <taxon>Bacillati</taxon>
        <taxon>Bacillota</taxon>
        <taxon>Bacilli</taxon>
        <taxon>Bacillales</taxon>
        <taxon>Bacillaceae</taxon>
        <taxon>Halobacillus</taxon>
    </lineage>
</organism>
<dbReference type="AlphaFoldDB" id="A0A917EYY9"/>
<accession>A0A917EYY9</accession>
<reference evidence="1" key="2">
    <citation type="submission" date="2020-09" db="EMBL/GenBank/DDBJ databases">
        <authorList>
            <person name="Sun Q."/>
            <person name="Zhou Y."/>
        </authorList>
    </citation>
    <scope>NUCLEOTIDE SEQUENCE</scope>
    <source>
        <strain evidence="1">CGMCC 1.12153</strain>
    </source>
</reference>
<dbReference type="EMBL" id="BMEL01000003">
    <property type="protein sequence ID" value="GGF24786.1"/>
    <property type="molecule type" value="Genomic_DNA"/>
</dbReference>
<evidence type="ECO:0000313" key="1">
    <source>
        <dbReference type="EMBL" id="GGF24786.1"/>
    </source>
</evidence>
<sequence>MRKEKIESSLQIPFSVASRGPSLLVARKKACGKIGVFLQAEEDSPRAIFFFIEAGANHSISQVLYSPHGQ</sequence>
<reference evidence="1" key="1">
    <citation type="journal article" date="2014" name="Int. J. Syst. Evol. Microbiol.">
        <title>Complete genome sequence of Corynebacterium casei LMG S-19264T (=DSM 44701T), isolated from a smear-ripened cheese.</title>
        <authorList>
            <consortium name="US DOE Joint Genome Institute (JGI-PGF)"/>
            <person name="Walter F."/>
            <person name="Albersmeier A."/>
            <person name="Kalinowski J."/>
            <person name="Ruckert C."/>
        </authorList>
    </citation>
    <scope>NUCLEOTIDE SEQUENCE</scope>
    <source>
        <strain evidence="1">CGMCC 1.12153</strain>
    </source>
</reference>
<comment type="caution">
    <text evidence="1">The sequence shown here is derived from an EMBL/GenBank/DDBJ whole genome shotgun (WGS) entry which is preliminary data.</text>
</comment>